<evidence type="ECO:0000313" key="2">
    <source>
        <dbReference type="EMBL" id="TEB37267.1"/>
    </source>
</evidence>
<dbReference type="OrthoDB" id="2559662at2759"/>
<gene>
    <name evidence="2" type="ORF">FA13DRAFT_1752142</name>
</gene>
<feature type="transmembrane region" description="Helical" evidence="1">
    <location>
        <begin position="20"/>
        <end position="39"/>
    </location>
</feature>
<name>A0A4Y7TSV0_COPMI</name>
<keyword evidence="1" id="KW-0472">Membrane</keyword>
<sequence>MTAQGKHACHFQVRDVCSMFGRLLALAIIAVAGFVYYTYRPPFSLYDQLFRSELKESQDAIHNTVSDRKYVRFKQLQGAGFNNQAQEILLFHHLALQTGRTYVYQPFIWRPRGEKAQVPLSAFLRGPTRGSISAATFEEVCPESEVKHVKIRMNYDRQWSHAKTVLGGDERCIVVDDWLFNWNYLASPGIHDIWPSYRMYLGAHFEWSPHVLGVVERTQSELGMQSNRSSKHDGSYMAVHLRRGDFERHCDWLRHQRTGFTTWATLPLLSHSTLPPSLDIESPESVYTHCYPSLPRILSAISSQARDKPHMRRIHILHDGAIDHPLVYLQYHKLKAALMDKKWAERNGWKGGPMIQVTQSSDLSVGSGERDWKVCVDMELAVRAQAFVGNGYSSLSSQIIALRLAQEGGSVDDITLV</sequence>
<evidence type="ECO:0000313" key="3">
    <source>
        <dbReference type="Proteomes" id="UP000298030"/>
    </source>
</evidence>
<dbReference type="CDD" id="cd11296">
    <property type="entry name" value="O-FucT_like"/>
    <property type="match status" value="1"/>
</dbReference>
<evidence type="ECO:0000256" key="1">
    <source>
        <dbReference type="SAM" id="Phobius"/>
    </source>
</evidence>
<accession>A0A4Y7TSV0</accession>
<proteinExistence type="predicted"/>
<dbReference type="Proteomes" id="UP000298030">
    <property type="component" value="Unassembled WGS sequence"/>
</dbReference>
<dbReference type="Gene3D" id="3.40.50.11350">
    <property type="match status" value="1"/>
</dbReference>
<organism evidence="2 3">
    <name type="scientific">Coprinellus micaceus</name>
    <name type="common">Glistening ink-cap mushroom</name>
    <name type="synonym">Coprinus micaceus</name>
    <dbReference type="NCBI Taxonomy" id="71717"/>
    <lineage>
        <taxon>Eukaryota</taxon>
        <taxon>Fungi</taxon>
        <taxon>Dikarya</taxon>
        <taxon>Basidiomycota</taxon>
        <taxon>Agaricomycotina</taxon>
        <taxon>Agaricomycetes</taxon>
        <taxon>Agaricomycetidae</taxon>
        <taxon>Agaricales</taxon>
        <taxon>Agaricineae</taxon>
        <taxon>Psathyrellaceae</taxon>
        <taxon>Coprinellus</taxon>
    </lineage>
</organism>
<dbReference type="STRING" id="71717.A0A4Y7TSV0"/>
<protein>
    <submittedName>
        <fullName evidence="2">Uncharacterized protein</fullName>
    </submittedName>
</protein>
<dbReference type="AlphaFoldDB" id="A0A4Y7TSV0"/>
<keyword evidence="3" id="KW-1185">Reference proteome</keyword>
<reference evidence="2 3" key="1">
    <citation type="journal article" date="2019" name="Nat. Ecol. Evol.">
        <title>Megaphylogeny resolves global patterns of mushroom evolution.</title>
        <authorList>
            <person name="Varga T."/>
            <person name="Krizsan K."/>
            <person name="Foldi C."/>
            <person name="Dima B."/>
            <person name="Sanchez-Garcia M."/>
            <person name="Sanchez-Ramirez S."/>
            <person name="Szollosi G.J."/>
            <person name="Szarkandi J.G."/>
            <person name="Papp V."/>
            <person name="Albert L."/>
            <person name="Andreopoulos W."/>
            <person name="Angelini C."/>
            <person name="Antonin V."/>
            <person name="Barry K.W."/>
            <person name="Bougher N.L."/>
            <person name="Buchanan P."/>
            <person name="Buyck B."/>
            <person name="Bense V."/>
            <person name="Catcheside P."/>
            <person name="Chovatia M."/>
            <person name="Cooper J."/>
            <person name="Damon W."/>
            <person name="Desjardin D."/>
            <person name="Finy P."/>
            <person name="Geml J."/>
            <person name="Haridas S."/>
            <person name="Hughes K."/>
            <person name="Justo A."/>
            <person name="Karasinski D."/>
            <person name="Kautmanova I."/>
            <person name="Kiss B."/>
            <person name="Kocsube S."/>
            <person name="Kotiranta H."/>
            <person name="LaButti K.M."/>
            <person name="Lechner B.E."/>
            <person name="Liimatainen K."/>
            <person name="Lipzen A."/>
            <person name="Lukacs Z."/>
            <person name="Mihaltcheva S."/>
            <person name="Morgado L.N."/>
            <person name="Niskanen T."/>
            <person name="Noordeloos M.E."/>
            <person name="Ohm R.A."/>
            <person name="Ortiz-Santana B."/>
            <person name="Ovrebo C."/>
            <person name="Racz N."/>
            <person name="Riley R."/>
            <person name="Savchenko A."/>
            <person name="Shiryaev A."/>
            <person name="Soop K."/>
            <person name="Spirin V."/>
            <person name="Szebenyi C."/>
            <person name="Tomsovsky M."/>
            <person name="Tulloss R.E."/>
            <person name="Uehling J."/>
            <person name="Grigoriev I.V."/>
            <person name="Vagvolgyi C."/>
            <person name="Papp T."/>
            <person name="Martin F.M."/>
            <person name="Miettinen O."/>
            <person name="Hibbett D.S."/>
            <person name="Nagy L.G."/>
        </authorList>
    </citation>
    <scope>NUCLEOTIDE SEQUENCE [LARGE SCALE GENOMIC DNA]</scope>
    <source>
        <strain evidence="2 3">FP101781</strain>
    </source>
</reference>
<comment type="caution">
    <text evidence="2">The sequence shown here is derived from an EMBL/GenBank/DDBJ whole genome shotgun (WGS) entry which is preliminary data.</text>
</comment>
<dbReference type="EMBL" id="QPFP01000004">
    <property type="protein sequence ID" value="TEB37267.1"/>
    <property type="molecule type" value="Genomic_DNA"/>
</dbReference>
<keyword evidence="1" id="KW-0812">Transmembrane</keyword>
<keyword evidence="1" id="KW-1133">Transmembrane helix</keyword>